<proteinExistence type="predicted"/>
<dbReference type="PROSITE" id="PS00518">
    <property type="entry name" value="ZF_RING_1"/>
    <property type="match status" value="1"/>
</dbReference>
<dbReference type="AlphaFoldDB" id="S9VF68"/>
<feature type="signal peptide" evidence="6">
    <location>
        <begin position="1"/>
        <end position="22"/>
    </location>
</feature>
<evidence type="ECO:0000256" key="3">
    <source>
        <dbReference type="ARBA" id="ARBA00022833"/>
    </source>
</evidence>
<evidence type="ECO:0000256" key="6">
    <source>
        <dbReference type="SAM" id="SignalP"/>
    </source>
</evidence>
<gene>
    <name evidence="8" type="ORF">STCU_06567</name>
</gene>
<feature type="compositionally biased region" description="Low complexity" evidence="5">
    <location>
        <begin position="277"/>
        <end position="315"/>
    </location>
</feature>
<dbReference type="InterPro" id="IPR011011">
    <property type="entry name" value="Znf_FYVE_PHD"/>
</dbReference>
<dbReference type="InterPro" id="IPR017907">
    <property type="entry name" value="Znf_RING_CS"/>
</dbReference>
<keyword evidence="9" id="KW-1185">Reference proteome</keyword>
<dbReference type="InterPro" id="IPR001841">
    <property type="entry name" value="Znf_RING"/>
</dbReference>
<dbReference type="Pfam" id="PF13639">
    <property type="entry name" value="zf-RING_2"/>
    <property type="match status" value="1"/>
</dbReference>
<protein>
    <recommendedName>
        <fullName evidence="7">RING-type domain-containing protein</fullName>
    </recommendedName>
</protein>
<evidence type="ECO:0000256" key="5">
    <source>
        <dbReference type="SAM" id="MobiDB-lite"/>
    </source>
</evidence>
<dbReference type="SUPFAM" id="SSF57903">
    <property type="entry name" value="FYVE/PHD zinc finger"/>
    <property type="match status" value="1"/>
</dbReference>
<dbReference type="PROSITE" id="PS50089">
    <property type="entry name" value="ZF_RING_2"/>
    <property type="match status" value="1"/>
</dbReference>
<organism evidence="8 9">
    <name type="scientific">Strigomonas culicis</name>
    <dbReference type="NCBI Taxonomy" id="28005"/>
    <lineage>
        <taxon>Eukaryota</taxon>
        <taxon>Discoba</taxon>
        <taxon>Euglenozoa</taxon>
        <taxon>Kinetoplastea</taxon>
        <taxon>Metakinetoplastina</taxon>
        <taxon>Trypanosomatida</taxon>
        <taxon>Trypanosomatidae</taxon>
        <taxon>Strigomonadinae</taxon>
        <taxon>Strigomonas</taxon>
    </lineage>
</organism>
<feature type="domain" description="RING-type" evidence="7">
    <location>
        <begin position="93"/>
        <end position="136"/>
    </location>
</feature>
<dbReference type="Proteomes" id="UP000015354">
    <property type="component" value="Unassembled WGS sequence"/>
</dbReference>
<dbReference type="PANTHER" id="PTHR47177:SF3">
    <property type="entry name" value="F18C1.6 PROTEIN"/>
    <property type="match status" value="1"/>
</dbReference>
<keyword evidence="1" id="KW-0479">Metal-binding</keyword>
<dbReference type="PANTHER" id="PTHR47177">
    <property type="entry name" value="F18C1.6 PROTEIN"/>
    <property type="match status" value="1"/>
</dbReference>
<keyword evidence="3" id="KW-0862">Zinc</keyword>
<evidence type="ECO:0000256" key="2">
    <source>
        <dbReference type="ARBA" id="ARBA00022771"/>
    </source>
</evidence>
<dbReference type="SMART" id="SM00184">
    <property type="entry name" value="RING"/>
    <property type="match status" value="2"/>
</dbReference>
<evidence type="ECO:0000256" key="1">
    <source>
        <dbReference type="ARBA" id="ARBA00022723"/>
    </source>
</evidence>
<comment type="caution">
    <text evidence="8">The sequence shown here is derived from an EMBL/GenBank/DDBJ whole genome shotgun (WGS) entry which is preliminary data.</text>
</comment>
<dbReference type="EMBL" id="ATMH01006567">
    <property type="protein sequence ID" value="EPY25676.1"/>
    <property type="molecule type" value="Genomic_DNA"/>
</dbReference>
<evidence type="ECO:0000259" key="7">
    <source>
        <dbReference type="PROSITE" id="PS50089"/>
    </source>
</evidence>
<evidence type="ECO:0000313" key="8">
    <source>
        <dbReference type="EMBL" id="EPY25676.1"/>
    </source>
</evidence>
<feature type="compositionally biased region" description="Low complexity" evidence="5">
    <location>
        <begin position="240"/>
        <end position="257"/>
    </location>
</feature>
<dbReference type="SUPFAM" id="SSF57850">
    <property type="entry name" value="RING/U-box"/>
    <property type="match status" value="1"/>
</dbReference>
<feature type="chain" id="PRO_5004571961" description="RING-type domain-containing protein" evidence="6">
    <location>
        <begin position="23"/>
        <end position="572"/>
    </location>
</feature>
<dbReference type="SMART" id="SM00249">
    <property type="entry name" value="PHD"/>
    <property type="match status" value="1"/>
</dbReference>
<feature type="compositionally biased region" description="Basic residues" evidence="5">
    <location>
        <begin position="417"/>
        <end position="432"/>
    </location>
</feature>
<feature type="region of interest" description="Disordered" evidence="5">
    <location>
        <begin position="240"/>
        <end position="359"/>
    </location>
</feature>
<evidence type="ECO:0000256" key="4">
    <source>
        <dbReference type="PROSITE-ProRule" id="PRU00175"/>
    </source>
</evidence>
<feature type="region of interest" description="Disordered" evidence="5">
    <location>
        <begin position="417"/>
        <end position="437"/>
    </location>
</feature>
<keyword evidence="2 4" id="KW-0863">Zinc-finger</keyword>
<dbReference type="InterPro" id="IPR001965">
    <property type="entry name" value="Znf_PHD"/>
</dbReference>
<sequence>MARVYFFSSLFTVFQFTTTTSTKGCARTPPFLVRLLSVISEALRCSRSLFCIWYGVFPVLCSSGQDLGIKVHTHTRNLPMAVVDKDEDYANICGICFTDVDPVENPRGRLNSCNHLFCSYCIKEWAKATNVCPSCKALFTRIYTQRADAAEEEETKVRRRNYRAWEEDADLDGSLSEDSAEYSGPQVLCDVCREGHGAVRMIMCDRRQCTYTAHLECIGLQNRPLTFLCSACSVSTPTASAGAPTVVPPSASSPVTADAISDCASTPVAPPPPPARPARAAAKAPVRTPISGQAGARAAGRTAQPSASQQAPRATEALPPPLPEGPVDFSKFHLTTPPMPPGTRSRPPADSNGADAEDGDLYFLKPTAHSAKAQKHFHQQTQAQLHVSQQRQQLREANVRRMYENRDYSAILEQHKSGPHRSLPHAATKRGRRGDVQQENVTEIAHIDGLLGDERDRQRMEEKMTHEWAAAMLPVLRRKHDLEGSRLRLNASGDVDRAAPLSAMQVEARESALWQKALEQARPMAQQKIKEQLYGLRKRKQELLNAQAQREAAALAKLARVIALHRERTAPR</sequence>
<reference evidence="8 9" key="1">
    <citation type="journal article" date="2013" name="PLoS ONE">
        <title>Predicting the Proteins of Angomonas deanei, Strigomonas culicis and Their Respective Endosymbionts Reveals New Aspects of the Trypanosomatidae Family.</title>
        <authorList>
            <person name="Motta M.C."/>
            <person name="Martins A.C."/>
            <person name="de Souza S.S."/>
            <person name="Catta-Preta C.M."/>
            <person name="Silva R."/>
            <person name="Klein C.C."/>
            <person name="de Almeida L.G."/>
            <person name="de Lima Cunha O."/>
            <person name="Ciapina L.P."/>
            <person name="Brocchi M."/>
            <person name="Colabardini A.C."/>
            <person name="de Araujo Lima B."/>
            <person name="Machado C.R."/>
            <person name="de Almeida Soares C.M."/>
            <person name="Probst C.M."/>
            <person name="de Menezes C.B."/>
            <person name="Thompson C.E."/>
            <person name="Bartholomeu D.C."/>
            <person name="Gradia D.F."/>
            <person name="Pavoni D.P."/>
            <person name="Grisard E.C."/>
            <person name="Fantinatti-Garboggini F."/>
            <person name="Marchini F.K."/>
            <person name="Rodrigues-Luiz G.F."/>
            <person name="Wagner G."/>
            <person name="Goldman G.H."/>
            <person name="Fietto J.L."/>
            <person name="Elias M.C."/>
            <person name="Goldman M.H."/>
            <person name="Sagot M.F."/>
            <person name="Pereira M."/>
            <person name="Stoco P.H."/>
            <person name="de Mendonca-Neto R.P."/>
            <person name="Teixeira S.M."/>
            <person name="Maciel T.E."/>
            <person name="de Oliveira Mendes T.A."/>
            <person name="Urmenyi T.P."/>
            <person name="de Souza W."/>
            <person name="Schenkman S."/>
            <person name="de Vasconcelos A.T."/>
        </authorList>
    </citation>
    <scope>NUCLEOTIDE SEQUENCE [LARGE SCALE GENOMIC DNA]</scope>
</reference>
<dbReference type="Gene3D" id="3.30.40.10">
    <property type="entry name" value="Zinc/RING finger domain, C3HC4 (zinc finger)"/>
    <property type="match status" value="2"/>
</dbReference>
<keyword evidence="6" id="KW-0732">Signal</keyword>
<name>S9VF68_9TRYP</name>
<dbReference type="OrthoDB" id="1935339at2759"/>
<evidence type="ECO:0000313" key="9">
    <source>
        <dbReference type="Proteomes" id="UP000015354"/>
    </source>
</evidence>
<dbReference type="GO" id="GO:0008270">
    <property type="term" value="F:zinc ion binding"/>
    <property type="evidence" value="ECO:0007669"/>
    <property type="project" value="UniProtKB-KW"/>
</dbReference>
<accession>S9VF68</accession>
<dbReference type="InterPro" id="IPR013083">
    <property type="entry name" value="Znf_RING/FYVE/PHD"/>
</dbReference>